<evidence type="ECO:0000256" key="3">
    <source>
        <dbReference type="ARBA" id="ARBA00022989"/>
    </source>
</evidence>
<reference evidence="6 7" key="1">
    <citation type="submission" date="2021-08" db="EMBL/GenBank/DDBJ databases">
        <title>Comparative Genomics Analysis of the Genus Qipengyuania Reveals Extensive Genetic Diversity and Metabolic Versatility, Including the Description of Fifteen Novel Species.</title>
        <authorList>
            <person name="Liu Y."/>
        </authorList>
    </citation>
    <scope>NUCLEOTIDE SEQUENCE [LARGE SCALE GENOMIC DNA]</scope>
    <source>
        <strain evidence="6 7">YG27</strain>
    </source>
</reference>
<keyword evidence="5" id="KW-0732">Signal</keyword>
<keyword evidence="3" id="KW-1133">Transmembrane helix</keyword>
<dbReference type="Gene3D" id="3.30.1150.10">
    <property type="match status" value="1"/>
</dbReference>
<evidence type="ECO:0000256" key="1">
    <source>
        <dbReference type="ARBA" id="ARBA00004167"/>
    </source>
</evidence>
<proteinExistence type="predicted"/>
<evidence type="ECO:0000256" key="5">
    <source>
        <dbReference type="SAM" id="SignalP"/>
    </source>
</evidence>
<evidence type="ECO:0000256" key="4">
    <source>
        <dbReference type="ARBA" id="ARBA00023136"/>
    </source>
</evidence>
<name>A0ABS7JV92_9SPHN</name>
<keyword evidence="2" id="KW-0812">Transmembrane</keyword>
<keyword evidence="4" id="KW-0472">Membrane</keyword>
<sequence>MKLPLFALAAALSLTAVPATSQEIVVSADAAALDLVSRDLDRNLLRAEWPRSSTTGEGLVMVRFHRGADGRPAEVTLYRASGRHDVDRLALRAVAALGRSAPLPAFGGVGQVYQANVILANSGQAHAALHGQLTRLEQARLADPRERSVLAFGGTPRDAG</sequence>
<feature type="signal peptide" evidence="5">
    <location>
        <begin position="1"/>
        <end position="21"/>
    </location>
</feature>
<gene>
    <name evidence="6" type="ORF">K3181_08605</name>
</gene>
<comment type="subcellular location">
    <subcellularLocation>
        <location evidence="1">Membrane</location>
        <topology evidence="1">Single-pass membrane protein</topology>
    </subcellularLocation>
</comment>
<evidence type="ECO:0000313" key="7">
    <source>
        <dbReference type="Proteomes" id="UP000782554"/>
    </source>
</evidence>
<keyword evidence="7" id="KW-1185">Reference proteome</keyword>
<evidence type="ECO:0000313" key="6">
    <source>
        <dbReference type="EMBL" id="MBX7501501.1"/>
    </source>
</evidence>
<protein>
    <submittedName>
        <fullName evidence="6">TonB family protein</fullName>
    </submittedName>
</protein>
<dbReference type="EMBL" id="JAIGNU010000001">
    <property type="protein sequence ID" value="MBX7501501.1"/>
    <property type="molecule type" value="Genomic_DNA"/>
</dbReference>
<dbReference type="NCBIfam" id="TIGR01352">
    <property type="entry name" value="tonB_Cterm"/>
    <property type="match status" value="1"/>
</dbReference>
<dbReference type="InterPro" id="IPR006260">
    <property type="entry name" value="TonB/TolA_C"/>
</dbReference>
<comment type="caution">
    <text evidence="6">The sequence shown here is derived from an EMBL/GenBank/DDBJ whole genome shotgun (WGS) entry which is preliminary data.</text>
</comment>
<evidence type="ECO:0000256" key="2">
    <source>
        <dbReference type="ARBA" id="ARBA00022692"/>
    </source>
</evidence>
<dbReference type="RefSeq" id="WP_221602580.1">
    <property type="nucleotide sequence ID" value="NZ_JAIGNU010000001.1"/>
</dbReference>
<dbReference type="Proteomes" id="UP000782554">
    <property type="component" value="Unassembled WGS sequence"/>
</dbReference>
<dbReference type="SUPFAM" id="SSF74653">
    <property type="entry name" value="TolA/TonB C-terminal domain"/>
    <property type="match status" value="1"/>
</dbReference>
<organism evidence="6 7">
    <name type="scientific">Qipengyuania mesophila</name>
    <dbReference type="NCBI Taxonomy" id="2867246"/>
    <lineage>
        <taxon>Bacteria</taxon>
        <taxon>Pseudomonadati</taxon>
        <taxon>Pseudomonadota</taxon>
        <taxon>Alphaproteobacteria</taxon>
        <taxon>Sphingomonadales</taxon>
        <taxon>Erythrobacteraceae</taxon>
        <taxon>Qipengyuania</taxon>
    </lineage>
</organism>
<feature type="chain" id="PRO_5047291751" evidence="5">
    <location>
        <begin position="22"/>
        <end position="160"/>
    </location>
</feature>
<accession>A0ABS7JV92</accession>